<dbReference type="PRINTS" id="PR00985">
    <property type="entry name" value="TRNASYNTHLEU"/>
</dbReference>
<evidence type="ECO:0000256" key="10">
    <source>
        <dbReference type="RuleBase" id="RU363035"/>
    </source>
</evidence>
<evidence type="ECO:0000259" key="14">
    <source>
        <dbReference type="Pfam" id="PF09334"/>
    </source>
</evidence>
<protein>
    <recommendedName>
        <fullName evidence="2">leucine--tRNA ligase</fullName>
        <ecNumber evidence="2">6.1.1.4</ecNumber>
    </recommendedName>
    <alternativeName>
        <fullName evidence="8">Leucyl-tRNA synthetase</fullName>
    </alternativeName>
</protein>
<evidence type="ECO:0000313" key="16">
    <source>
        <dbReference type="EMBL" id="KAK4537141.1"/>
    </source>
</evidence>
<dbReference type="CDD" id="cd00812">
    <property type="entry name" value="LeuRS_core"/>
    <property type="match status" value="1"/>
</dbReference>
<dbReference type="SUPFAM" id="SSF50677">
    <property type="entry name" value="ValRS/IleRS/LeuRS editing domain"/>
    <property type="match status" value="1"/>
</dbReference>
<dbReference type="InterPro" id="IPR013155">
    <property type="entry name" value="M/V/L/I-tRNA-synth_anticd-bd"/>
</dbReference>
<dbReference type="InterPro" id="IPR025709">
    <property type="entry name" value="Leu_tRNA-synth_edit"/>
</dbReference>
<evidence type="ECO:0000256" key="7">
    <source>
        <dbReference type="ARBA" id="ARBA00023146"/>
    </source>
</evidence>
<dbReference type="Pfam" id="PF00133">
    <property type="entry name" value="tRNA-synt_1"/>
    <property type="match status" value="2"/>
</dbReference>
<evidence type="ECO:0000256" key="5">
    <source>
        <dbReference type="ARBA" id="ARBA00022840"/>
    </source>
</evidence>
<reference evidence="16 17" key="1">
    <citation type="submission" date="2022-07" db="EMBL/GenBank/DDBJ databases">
        <title>Genome-wide signatures of adaptation to extreme environments.</title>
        <authorList>
            <person name="Cho C.H."/>
            <person name="Yoon H.S."/>
        </authorList>
    </citation>
    <scope>NUCLEOTIDE SEQUENCE [LARGE SCALE GENOMIC DNA]</scope>
    <source>
        <strain evidence="16 17">DBV 063 E5</strain>
    </source>
</reference>
<gene>
    <name evidence="16" type="ORF">CDCA_CDCA11G3166</name>
</gene>
<feature type="compositionally biased region" description="Low complexity" evidence="11">
    <location>
        <begin position="76"/>
        <end position="91"/>
    </location>
</feature>
<dbReference type="GO" id="GO:0002161">
    <property type="term" value="F:aminoacyl-tRNA deacylase activity"/>
    <property type="evidence" value="ECO:0007669"/>
    <property type="project" value="InterPro"/>
</dbReference>
<evidence type="ECO:0000256" key="3">
    <source>
        <dbReference type="ARBA" id="ARBA00022598"/>
    </source>
</evidence>
<comment type="similarity">
    <text evidence="1 10">Belongs to the class-I aminoacyl-tRNA synthetase family.</text>
</comment>
<feature type="domain" description="Aminoacyl-tRNA synthetase class Ia" evidence="12">
    <location>
        <begin position="789"/>
        <end position="819"/>
    </location>
</feature>
<dbReference type="InterPro" id="IPR002302">
    <property type="entry name" value="Leu-tRNA-ligase"/>
</dbReference>
<organism evidence="16 17">
    <name type="scientific">Cyanidium caldarium</name>
    <name type="common">Red alga</name>
    <dbReference type="NCBI Taxonomy" id="2771"/>
    <lineage>
        <taxon>Eukaryota</taxon>
        <taxon>Rhodophyta</taxon>
        <taxon>Bangiophyceae</taxon>
        <taxon>Cyanidiales</taxon>
        <taxon>Cyanidiaceae</taxon>
        <taxon>Cyanidium</taxon>
    </lineage>
</organism>
<dbReference type="Pfam" id="PF08264">
    <property type="entry name" value="Anticodon_1"/>
    <property type="match status" value="1"/>
</dbReference>
<dbReference type="NCBIfam" id="TIGR00396">
    <property type="entry name" value="leuS_bact"/>
    <property type="match status" value="1"/>
</dbReference>
<dbReference type="FunFam" id="3.40.50.620:FF:000077">
    <property type="entry name" value="Leucine--tRNA ligase"/>
    <property type="match status" value="1"/>
</dbReference>
<dbReference type="InterPro" id="IPR009008">
    <property type="entry name" value="Val/Leu/Ile-tRNA-synth_edit"/>
</dbReference>
<evidence type="ECO:0000259" key="12">
    <source>
        <dbReference type="Pfam" id="PF00133"/>
    </source>
</evidence>
<evidence type="ECO:0000256" key="4">
    <source>
        <dbReference type="ARBA" id="ARBA00022741"/>
    </source>
</evidence>
<dbReference type="Pfam" id="PF13603">
    <property type="entry name" value="tRNA-synt_1_2"/>
    <property type="match status" value="1"/>
</dbReference>
<proteinExistence type="inferred from homology"/>
<keyword evidence="4 10" id="KW-0547">Nucleotide-binding</keyword>
<dbReference type="GO" id="GO:0004823">
    <property type="term" value="F:leucine-tRNA ligase activity"/>
    <property type="evidence" value="ECO:0007669"/>
    <property type="project" value="UniProtKB-EC"/>
</dbReference>
<dbReference type="GO" id="GO:0005829">
    <property type="term" value="C:cytosol"/>
    <property type="evidence" value="ECO:0007669"/>
    <property type="project" value="TreeGrafter"/>
</dbReference>
<dbReference type="CDD" id="cd07958">
    <property type="entry name" value="Anticodon_Ia_Leu_BEm"/>
    <property type="match status" value="1"/>
</dbReference>
<dbReference type="HAMAP" id="MF_00049_B">
    <property type="entry name" value="Leu_tRNA_synth_B"/>
    <property type="match status" value="1"/>
</dbReference>
<feature type="domain" description="Methionyl/Leucyl tRNA synthetase" evidence="14">
    <location>
        <begin position="135"/>
        <end position="267"/>
    </location>
</feature>
<evidence type="ECO:0000256" key="2">
    <source>
        <dbReference type="ARBA" id="ARBA00013164"/>
    </source>
</evidence>
<dbReference type="Gene3D" id="3.40.50.620">
    <property type="entry name" value="HUPs"/>
    <property type="match status" value="2"/>
</dbReference>
<dbReference type="InterPro" id="IPR015413">
    <property type="entry name" value="Methionyl/Leucyl_tRNA_Synth"/>
</dbReference>
<feature type="domain" description="Aminoacyl-tRNA synthetase class Ia" evidence="12">
    <location>
        <begin position="520"/>
        <end position="680"/>
    </location>
</feature>
<dbReference type="Pfam" id="PF09334">
    <property type="entry name" value="tRNA-synt_1g"/>
    <property type="match status" value="1"/>
</dbReference>
<keyword evidence="3 10" id="KW-0436">Ligase</keyword>
<dbReference type="PANTHER" id="PTHR43740:SF2">
    <property type="entry name" value="LEUCINE--TRNA LIGASE, MITOCHONDRIAL"/>
    <property type="match status" value="1"/>
</dbReference>
<dbReference type="EMBL" id="JANCYW010000011">
    <property type="protein sequence ID" value="KAK4537141.1"/>
    <property type="molecule type" value="Genomic_DNA"/>
</dbReference>
<dbReference type="FunFam" id="3.40.50.620:FF:000056">
    <property type="entry name" value="Leucine--tRNA ligase"/>
    <property type="match status" value="1"/>
</dbReference>
<dbReference type="FunFam" id="1.10.730.10:FF:000011">
    <property type="entry name" value="Leucine--tRNA ligase chloroplastic/mitochondrial"/>
    <property type="match status" value="1"/>
</dbReference>
<dbReference type="PROSITE" id="PS00178">
    <property type="entry name" value="AA_TRNA_LIGASE_I"/>
    <property type="match status" value="1"/>
</dbReference>
<evidence type="ECO:0000259" key="15">
    <source>
        <dbReference type="Pfam" id="PF13603"/>
    </source>
</evidence>
<comment type="caution">
    <text evidence="16">The sequence shown here is derived from an EMBL/GenBank/DDBJ whole genome shotgun (WGS) entry which is preliminary data.</text>
</comment>
<dbReference type="GO" id="GO:0006429">
    <property type="term" value="P:leucyl-tRNA aminoacylation"/>
    <property type="evidence" value="ECO:0007669"/>
    <property type="project" value="InterPro"/>
</dbReference>
<name>A0AAV9IYC0_CYACA</name>
<feature type="region of interest" description="Disordered" evidence="11">
    <location>
        <begin position="739"/>
        <end position="761"/>
    </location>
</feature>
<feature type="compositionally biased region" description="Basic and acidic residues" evidence="11">
    <location>
        <begin position="752"/>
        <end position="761"/>
    </location>
</feature>
<dbReference type="GO" id="GO:0005524">
    <property type="term" value="F:ATP binding"/>
    <property type="evidence" value="ECO:0007669"/>
    <property type="project" value="UniProtKB-KW"/>
</dbReference>
<dbReference type="PANTHER" id="PTHR43740">
    <property type="entry name" value="LEUCYL-TRNA SYNTHETASE"/>
    <property type="match status" value="1"/>
</dbReference>
<evidence type="ECO:0000256" key="9">
    <source>
        <dbReference type="ARBA" id="ARBA00047469"/>
    </source>
</evidence>
<dbReference type="SUPFAM" id="SSF47323">
    <property type="entry name" value="Anticodon-binding domain of a subclass of class I aminoacyl-tRNA synthetases"/>
    <property type="match status" value="1"/>
</dbReference>
<dbReference type="SUPFAM" id="SSF52374">
    <property type="entry name" value="Nucleotidylyl transferase"/>
    <property type="match status" value="1"/>
</dbReference>
<keyword evidence="17" id="KW-1185">Reference proteome</keyword>
<feature type="domain" description="Leucyl-tRNA synthetase editing" evidence="15">
    <location>
        <begin position="316"/>
        <end position="476"/>
    </location>
</feature>
<comment type="catalytic activity">
    <reaction evidence="9">
        <text>tRNA(Leu) + L-leucine + ATP = L-leucyl-tRNA(Leu) + AMP + diphosphate</text>
        <dbReference type="Rhea" id="RHEA:11688"/>
        <dbReference type="Rhea" id="RHEA-COMP:9613"/>
        <dbReference type="Rhea" id="RHEA-COMP:9622"/>
        <dbReference type="ChEBI" id="CHEBI:30616"/>
        <dbReference type="ChEBI" id="CHEBI:33019"/>
        <dbReference type="ChEBI" id="CHEBI:57427"/>
        <dbReference type="ChEBI" id="CHEBI:78442"/>
        <dbReference type="ChEBI" id="CHEBI:78494"/>
        <dbReference type="ChEBI" id="CHEBI:456215"/>
        <dbReference type="EC" id="6.1.1.4"/>
    </reaction>
</comment>
<evidence type="ECO:0000256" key="6">
    <source>
        <dbReference type="ARBA" id="ARBA00022917"/>
    </source>
</evidence>
<keyword evidence="5 10" id="KW-0067">ATP-binding</keyword>
<evidence type="ECO:0000313" key="17">
    <source>
        <dbReference type="Proteomes" id="UP001301350"/>
    </source>
</evidence>
<dbReference type="GO" id="GO:0005739">
    <property type="term" value="C:mitochondrion"/>
    <property type="evidence" value="ECO:0007669"/>
    <property type="project" value="UniProtKB-ARBA"/>
</dbReference>
<dbReference type="InterPro" id="IPR002300">
    <property type="entry name" value="aa-tRNA-synth_Ia"/>
</dbReference>
<dbReference type="Gene3D" id="1.10.730.10">
    <property type="entry name" value="Isoleucyl-tRNA Synthetase, Domain 1"/>
    <property type="match status" value="2"/>
</dbReference>
<dbReference type="AlphaFoldDB" id="A0AAV9IYC0"/>
<evidence type="ECO:0000256" key="1">
    <source>
        <dbReference type="ARBA" id="ARBA00005594"/>
    </source>
</evidence>
<sequence>MSDGAPGCSGCTMAFVGSPWTSVLRVRGPPAVRSGAAATLSWALCQRFRSGASARRPHRERAVPTARTWRMHQPSDRSSSTAAATDAPAASAPAPAAYDFLAVERKWQELWEREQTFRTPDEVDTTRPKYYVLDMFPYPSAAGLHVGHPEGYTATDIVARYKRMRGFNVLHPMGWDAFGLPAEQYALETGTHPSVTTARNIGRFRAQLRMLGFSFDWQREVNTTDPSYYRWTQWIFLQLYKRGLAYQDEVAVNWCPALGTVLANEEVIDGRSERGNHPVERRPMRQWVLRITEYAERLLADLNTLDWPENVIEMQRNWIGKSEGLNIKFRILSTVYKGRRLPDGTAVEDPLVVFTTRAETIGGATYVAIAPEHPMLPHLITKFKRPDVEAYVEAAIQRSDRERTAADAKQKTGVFTGSYVLNPATEEVIPIYVADYVLGGYGTGAVMGVPSCDDRDREFAREHAIPERRIVNEQRGTLIAWDCSWLGAKLTGLPLNRARSVIIERLIERGHAERRVNYKLRDWLFSRQRYWGEPFPIVYDARTGEPRAVDESELPVLLPDTDSIQPSGDGQSPLANIRDWAEVRDADTGEVRYRRETNTMPQWAGSCWYYLRFIENANTRALVDPAKERYWMPVDLYVGGVEHAVLHLLYARFWHKVLYDIGVVSTPEPFQRLVNQGMILGEMEFTVRRPTKQQQPRESAAGAAGSSTATAAAAAAAVGDGPARSGAATAAAAAATDAAGAEPVSSSNGHPAHREEYEEVRVSAEEVEKLPGDRYVLKADPSVEVMARSHKMSKSRGNVVNPDEVVGAYGADALRCFLMFMGPLDQVKPWSTQGVGGMRRFLDRVWRLVQDAPAEGMTAVSTAAAAAAAVGPPTREQLRALHRMLRKVTDDTEAMRFNTAIAAMMEYVNAAYKWSEPWSRHALVEPLVRVLSPYAPHMCEELWQQLMQGARDEEGGQATAATVPSSLAYQTWPVADDQYLVQEQVSYAVQVNGKLRGTYEAPIDAPEAEVLQAARQLPLVSKHMQGKQVVREVFVPGKIVNFVVKQ</sequence>
<feature type="region of interest" description="Disordered" evidence="11">
    <location>
        <begin position="53"/>
        <end position="91"/>
    </location>
</feature>
<keyword evidence="6 10" id="KW-0648">Protein biosynthesis</keyword>
<accession>A0AAV9IYC0</accession>
<keyword evidence="7 10" id="KW-0030">Aminoacyl-tRNA synthetase</keyword>
<dbReference type="InterPro" id="IPR014729">
    <property type="entry name" value="Rossmann-like_a/b/a_fold"/>
</dbReference>
<dbReference type="Proteomes" id="UP001301350">
    <property type="component" value="Unassembled WGS sequence"/>
</dbReference>
<evidence type="ECO:0000259" key="13">
    <source>
        <dbReference type="Pfam" id="PF08264"/>
    </source>
</evidence>
<evidence type="ECO:0000256" key="11">
    <source>
        <dbReference type="SAM" id="MobiDB-lite"/>
    </source>
</evidence>
<dbReference type="InterPro" id="IPR001412">
    <property type="entry name" value="aa-tRNA-synth_I_CS"/>
</dbReference>
<feature type="domain" description="Methionyl/Valyl/Leucyl/Isoleucyl-tRNA synthetase anticodon-binding" evidence="13">
    <location>
        <begin position="877"/>
        <end position="1007"/>
    </location>
</feature>
<dbReference type="EC" id="6.1.1.4" evidence="2"/>
<evidence type="ECO:0000256" key="8">
    <source>
        <dbReference type="ARBA" id="ARBA00030520"/>
    </source>
</evidence>
<dbReference type="InterPro" id="IPR009080">
    <property type="entry name" value="tRNAsynth_Ia_anticodon-bd"/>
</dbReference>